<dbReference type="AlphaFoldDB" id="A0A419W5A8"/>
<dbReference type="Proteomes" id="UP000283387">
    <property type="component" value="Unassembled WGS sequence"/>
</dbReference>
<feature type="domain" description="CzcB-like barrel-sandwich hybrid" evidence="5">
    <location>
        <begin position="76"/>
        <end position="200"/>
    </location>
</feature>
<dbReference type="SUPFAM" id="SSF111369">
    <property type="entry name" value="HlyD-like secretion proteins"/>
    <property type="match status" value="1"/>
</dbReference>
<dbReference type="Pfam" id="PF25954">
    <property type="entry name" value="Beta-barrel_RND_2"/>
    <property type="match status" value="1"/>
</dbReference>
<dbReference type="Gene3D" id="2.40.50.100">
    <property type="match status" value="1"/>
</dbReference>
<dbReference type="PANTHER" id="PTHR30469">
    <property type="entry name" value="MULTIDRUG RESISTANCE PROTEIN MDTA"/>
    <property type="match status" value="1"/>
</dbReference>
<dbReference type="RefSeq" id="WP_120272024.1">
    <property type="nucleotide sequence ID" value="NZ_RAPN01000001.1"/>
</dbReference>
<dbReference type="Gene3D" id="2.40.420.20">
    <property type="match status" value="1"/>
</dbReference>
<dbReference type="InterPro" id="IPR058792">
    <property type="entry name" value="Beta-barrel_RND_2"/>
</dbReference>
<sequence>MKKTFKTSLYIITALLVCGLVFFQLKRNKAETAKITALASMTGNFYPVKATTIEEQEINNTIETNGFLRSETDLDVLSETQGIIQKIYKEKGDYVRKGDIIAKVDDELFAAQLSAAKAAYEQLKKEVDRFTTLHEQHAVTSQKLEEIKLNYQSAEAQYISAKRQFEDTRVKAPIDGFIENDFIEEGQYLNRNQKVCNIIDAQKLKLDIAVSEQNYRYISLGQQTTITSPVYPNVKFEGKISYIGKKAGYGNTFDADVQIVNDDNHQLKAGMFVTASIAQTKEIPGIYIPRNAINGSLKDASVYVIENEIAKSREVTTGQIVNDQVEIVAGLKAGDQIVTEGNYSIFDGAKIRITQ</sequence>
<comment type="caution">
    <text evidence="7">The sequence shown here is derived from an EMBL/GenBank/DDBJ whole genome shotgun (WGS) entry which is preliminary data.</text>
</comment>
<evidence type="ECO:0000259" key="5">
    <source>
        <dbReference type="Pfam" id="PF25973"/>
    </source>
</evidence>
<gene>
    <name evidence="7" type="ORF">BC643_0975</name>
</gene>
<evidence type="ECO:0000259" key="6">
    <source>
        <dbReference type="Pfam" id="PF25989"/>
    </source>
</evidence>
<evidence type="ECO:0000256" key="3">
    <source>
        <dbReference type="SAM" id="Phobius"/>
    </source>
</evidence>
<dbReference type="Pfam" id="PF25973">
    <property type="entry name" value="BSH_CzcB"/>
    <property type="match status" value="1"/>
</dbReference>
<protein>
    <submittedName>
        <fullName evidence="7">RND family efflux transporter MFP subunit</fullName>
    </submittedName>
</protein>
<dbReference type="OrthoDB" id="9801814at2"/>
<evidence type="ECO:0000256" key="1">
    <source>
        <dbReference type="ARBA" id="ARBA00009477"/>
    </source>
</evidence>
<accession>A0A419W5A8</accession>
<keyword evidence="2" id="KW-0175">Coiled coil</keyword>
<dbReference type="NCBIfam" id="TIGR01730">
    <property type="entry name" value="RND_mfp"/>
    <property type="match status" value="1"/>
</dbReference>
<dbReference type="GO" id="GO:1990281">
    <property type="term" value="C:efflux pump complex"/>
    <property type="evidence" value="ECO:0007669"/>
    <property type="project" value="TreeGrafter"/>
</dbReference>
<evidence type="ECO:0000313" key="7">
    <source>
        <dbReference type="EMBL" id="RKD90634.1"/>
    </source>
</evidence>
<feature type="transmembrane region" description="Helical" evidence="3">
    <location>
        <begin position="7"/>
        <end position="25"/>
    </location>
</feature>
<organism evidence="7 8">
    <name type="scientific">Mangrovibacterium diazotrophicum</name>
    <dbReference type="NCBI Taxonomy" id="1261403"/>
    <lineage>
        <taxon>Bacteria</taxon>
        <taxon>Pseudomonadati</taxon>
        <taxon>Bacteroidota</taxon>
        <taxon>Bacteroidia</taxon>
        <taxon>Marinilabiliales</taxon>
        <taxon>Prolixibacteraceae</taxon>
        <taxon>Mangrovibacterium</taxon>
    </lineage>
</organism>
<evidence type="ECO:0000313" key="8">
    <source>
        <dbReference type="Proteomes" id="UP000283387"/>
    </source>
</evidence>
<dbReference type="Pfam" id="PF25989">
    <property type="entry name" value="YknX_C"/>
    <property type="match status" value="1"/>
</dbReference>
<feature type="domain" description="CusB-like beta-barrel" evidence="4">
    <location>
        <begin position="206"/>
        <end position="280"/>
    </location>
</feature>
<dbReference type="EMBL" id="RAPN01000001">
    <property type="protein sequence ID" value="RKD90634.1"/>
    <property type="molecule type" value="Genomic_DNA"/>
</dbReference>
<evidence type="ECO:0000259" key="4">
    <source>
        <dbReference type="Pfam" id="PF25954"/>
    </source>
</evidence>
<proteinExistence type="inferred from homology"/>
<reference evidence="7 8" key="1">
    <citation type="submission" date="2018-09" db="EMBL/GenBank/DDBJ databases">
        <title>Genomic Encyclopedia of Archaeal and Bacterial Type Strains, Phase II (KMG-II): from individual species to whole genera.</title>
        <authorList>
            <person name="Goeker M."/>
        </authorList>
    </citation>
    <scope>NUCLEOTIDE SEQUENCE [LARGE SCALE GENOMIC DNA]</scope>
    <source>
        <strain evidence="7 8">DSM 27148</strain>
    </source>
</reference>
<dbReference type="Gene3D" id="2.40.30.170">
    <property type="match status" value="1"/>
</dbReference>
<dbReference type="InterPro" id="IPR058647">
    <property type="entry name" value="BSH_CzcB-like"/>
</dbReference>
<evidence type="ECO:0000256" key="2">
    <source>
        <dbReference type="SAM" id="Coils"/>
    </source>
</evidence>
<dbReference type="InterPro" id="IPR006143">
    <property type="entry name" value="RND_pump_MFP"/>
</dbReference>
<dbReference type="GO" id="GO:0015562">
    <property type="term" value="F:efflux transmembrane transporter activity"/>
    <property type="evidence" value="ECO:0007669"/>
    <property type="project" value="TreeGrafter"/>
</dbReference>
<dbReference type="PANTHER" id="PTHR30469:SF15">
    <property type="entry name" value="HLYD FAMILY OF SECRETION PROTEINS"/>
    <property type="match status" value="1"/>
</dbReference>
<feature type="domain" description="YknX-like C-terminal permuted SH3-like" evidence="6">
    <location>
        <begin position="286"/>
        <end position="352"/>
    </location>
</feature>
<name>A0A419W5A8_9BACT</name>
<feature type="coiled-coil region" evidence="2">
    <location>
        <begin position="113"/>
        <end position="164"/>
    </location>
</feature>
<keyword evidence="3" id="KW-0472">Membrane</keyword>
<keyword evidence="3" id="KW-1133">Transmembrane helix</keyword>
<dbReference type="Gene3D" id="1.10.287.470">
    <property type="entry name" value="Helix hairpin bin"/>
    <property type="match status" value="1"/>
</dbReference>
<dbReference type="InterPro" id="IPR058637">
    <property type="entry name" value="YknX-like_C"/>
</dbReference>
<keyword evidence="3" id="KW-0812">Transmembrane</keyword>
<comment type="similarity">
    <text evidence="1">Belongs to the membrane fusion protein (MFP) (TC 8.A.1) family.</text>
</comment>
<keyword evidence="8" id="KW-1185">Reference proteome</keyword>